<dbReference type="PANTHER" id="PTHR42850:SF2">
    <property type="entry name" value="BLL5683 PROTEIN"/>
    <property type="match status" value="1"/>
</dbReference>
<dbReference type="PANTHER" id="PTHR42850">
    <property type="entry name" value="METALLOPHOSPHOESTERASE"/>
    <property type="match status" value="1"/>
</dbReference>
<dbReference type="OrthoDB" id="5520352at2"/>
<evidence type="ECO:0000313" key="3">
    <source>
        <dbReference type="EMBL" id="ADO68006.1"/>
    </source>
</evidence>
<organism evidence="4 6">
    <name type="scientific">Stigmatella aurantiaca (strain DW4/3-1)</name>
    <dbReference type="NCBI Taxonomy" id="378806"/>
    <lineage>
        <taxon>Bacteria</taxon>
        <taxon>Pseudomonadati</taxon>
        <taxon>Myxococcota</taxon>
        <taxon>Myxococcia</taxon>
        <taxon>Myxococcales</taxon>
        <taxon>Cystobacterineae</taxon>
        <taxon>Archangiaceae</taxon>
        <taxon>Stigmatella</taxon>
    </lineage>
</organism>
<accession>Q09AG0</accession>
<keyword evidence="5" id="KW-1185">Reference proteome</keyword>
<evidence type="ECO:0000256" key="1">
    <source>
        <dbReference type="ARBA" id="ARBA00008950"/>
    </source>
</evidence>
<gene>
    <name evidence="3" type="ordered locus">STAUR_0197</name>
    <name evidence="4" type="ORF">STIAU_2807</name>
</gene>
<dbReference type="Pfam" id="PF12850">
    <property type="entry name" value="Metallophos_2"/>
    <property type="match status" value="1"/>
</dbReference>
<dbReference type="Proteomes" id="UP000032702">
    <property type="component" value="Unassembled WGS sequence"/>
</dbReference>
<dbReference type="Proteomes" id="UP000001351">
    <property type="component" value="Chromosome"/>
</dbReference>
<proteinExistence type="inferred from homology"/>
<dbReference type="GO" id="GO:0016791">
    <property type="term" value="F:phosphatase activity"/>
    <property type="evidence" value="ECO:0007669"/>
    <property type="project" value="TreeGrafter"/>
</dbReference>
<dbReference type="STRING" id="378806.STAUR_0197"/>
<dbReference type="SUPFAM" id="SSF56300">
    <property type="entry name" value="Metallo-dependent phosphatases"/>
    <property type="match status" value="1"/>
</dbReference>
<reference evidence="4 6" key="1">
    <citation type="submission" date="2006-04" db="EMBL/GenBank/DDBJ databases">
        <authorList>
            <person name="Nierman W.C."/>
        </authorList>
    </citation>
    <scope>NUCLEOTIDE SEQUENCE [LARGE SCALE GENOMIC DNA]</scope>
    <source>
        <strain evidence="4 6">DW4/3-1</strain>
    </source>
</reference>
<protein>
    <submittedName>
        <fullName evidence="3">Metallophosphoesterase</fullName>
    </submittedName>
</protein>
<evidence type="ECO:0000313" key="6">
    <source>
        <dbReference type="Proteomes" id="UP000032702"/>
    </source>
</evidence>
<dbReference type="Gene3D" id="3.60.21.10">
    <property type="match status" value="1"/>
</dbReference>
<dbReference type="KEGG" id="sur:STAUR_0197"/>
<dbReference type="EMBL" id="CP002271">
    <property type="protein sequence ID" value="ADO68006.1"/>
    <property type="molecule type" value="Genomic_DNA"/>
</dbReference>
<name>Q09AG0_STIAD</name>
<feature type="domain" description="Calcineurin-like phosphoesterase" evidence="2">
    <location>
        <begin position="3"/>
        <end position="188"/>
    </location>
</feature>
<evidence type="ECO:0000259" key="2">
    <source>
        <dbReference type="Pfam" id="PF12850"/>
    </source>
</evidence>
<reference evidence="3 5" key="2">
    <citation type="journal article" date="2011" name="Mol. Biol. Evol.">
        <title>Comparative genomic analysis of fruiting body formation in Myxococcales.</title>
        <authorList>
            <person name="Huntley S."/>
            <person name="Hamann N."/>
            <person name="Wegener-Feldbrugge S."/>
            <person name="Treuner-Lange A."/>
            <person name="Kube M."/>
            <person name="Reinhardt R."/>
            <person name="Klages S."/>
            <person name="Muller R."/>
            <person name="Ronning C.M."/>
            <person name="Nierman W.C."/>
            <person name="Sogaard-Andersen L."/>
        </authorList>
    </citation>
    <scope>NUCLEOTIDE SEQUENCE [LARGE SCALE GENOMIC DNA]</scope>
    <source>
        <strain evidence="3 5">DW4/3-1</strain>
    </source>
</reference>
<sequence>MNRIGVIGDIHCEHVSLEAVLRFFERAGVDRIVSVGDICDGPGDLTRTVELLRGAGVEAVAGNHERWLLKGEMRSLPDATDPESLPPHVRAWLASLPRTRELHTPAGAILVCHGLGLDDMAEVTPEDQGYALEVNEALWDLVRARRWRYVLNGHSHRRMVRTFEGLTVINAGTLHEGHEPCFALIDLSRREAAFYDIHDDWIAEPPQVLPLPA</sequence>
<dbReference type="InterPro" id="IPR029052">
    <property type="entry name" value="Metallo-depent_PP-like"/>
</dbReference>
<dbReference type="HOGENOM" id="CLU_1293672_0_0_7"/>
<dbReference type="RefSeq" id="WP_002611644.1">
    <property type="nucleotide sequence ID" value="NC_014623.1"/>
</dbReference>
<dbReference type="eggNOG" id="COG0639">
    <property type="taxonomic scope" value="Bacteria"/>
</dbReference>
<dbReference type="GO" id="GO:0005737">
    <property type="term" value="C:cytoplasm"/>
    <property type="evidence" value="ECO:0007669"/>
    <property type="project" value="TreeGrafter"/>
</dbReference>
<dbReference type="InterPro" id="IPR024654">
    <property type="entry name" value="Calcineurin-like_PHP_lpxH"/>
</dbReference>
<evidence type="ECO:0000313" key="4">
    <source>
        <dbReference type="EMBL" id="EAU68737.1"/>
    </source>
</evidence>
<dbReference type="InterPro" id="IPR050126">
    <property type="entry name" value="Ap4A_hydrolase"/>
</dbReference>
<dbReference type="AlphaFoldDB" id="Q09AG0"/>
<evidence type="ECO:0000313" key="5">
    <source>
        <dbReference type="Proteomes" id="UP000001351"/>
    </source>
</evidence>
<comment type="similarity">
    <text evidence="1">Belongs to the metallophosphoesterase superfamily. YfcE family.</text>
</comment>
<dbReference type="EMBL" id="AAMD01000013">
    <property type="protein sequence ID" value="EAU68737.1"/>
    <property type="molecule type" value="Genomic_DNA"/>
</dbReference>